<dbReference type="PANTHER" id="PTHR33284">
    <property type="entry name" value="RIBOSOMAL PROTEIN L25/GLN-TRNA SYNTHETASE, ANTI-CODON-BINDING DOMAIN-CONTAINING PROTEIN"/>
    <property type="match status" value="1"/>
</dbReference>
<evidence type="ECO:0000259" key="8">
    <source>
        <dbReference type="Pfam" id="PF14693"/>
    </source>
</evidence>
<evidence type="ECO:0000259" key="7">
    <source>
        <dbReference type="Pfam" id="PF01386"/>
    </source>
</evidence>
<gene>
    <name evidence="5" type="primary">rplY</name>
    <name evidence="5" type="synonym">ctc</name>
    <name evidence="9" type="ORF">L2K70_02850</name>
</gene>
<evidence type="ECO:0000313" key="10">
    <source>
        <dbReference type="Proteomes" id="UP001201161"/>
    </source>
</evidence>
<evidence type="ECO:0000313" key="9">
    <source>
        <dbReference type="EMBL" id="MCF6376531.1"/>
    </source>
</evidence>
<dbReference type="GO" id="GO:0005840">
    <property type="term" value="C:ribosome"/>
    <property type="evidence" value="ECO:0007669"/>
    <property type="project" value="UniProtKB-KW"/>
</dbReference>
<evidence type="ECO:0000256" key="5">
    <source>
        <dbReference type="HAMAP-Rule" id="MF_01334"/>
    </source>
</evidence>
<dbReference type="InterPro" id="IPR037121">
    <property type="entry name" value="Ribosomal_bL25_C"/>
</dbReference>
<sequence length="234" mass="24750">MSDVEKIAAEARTEFGKGAARRIRRDNKIPAVIYGHGNEPVHVILPGHQTMMALKHGGANALLSLTIDGSEQLALTKDVQVDPIRRVIEHLDFVAVKRGEKVTVDVPVHVVGEAGPETLVVTENAVVAVEAEATHIPEAFEVSVEGAAAGTQFLAKDLDLPSGVTLLADEDLLVVNVTEQISAEALEAELEEAEADLGIEHDPSDEEIAEAQEEAQAEDAAQESGDADGSSDSE</sequence>
<dbReference type="Pfam" id="PF01386">
    <property type="entry name" value="Ribosomal_L25p"/>
    <property type="match status" value="1"/>
</dbReference>
<comment type="caution">
    <text evidence="9">The sequence shown here is derived from an EMBL/GenBank/DDBJ whole genome shotgun (WGS) entry which is preliminary data.</text>
</comment>
<dbReference type="HAMAP" id="MF_01334">
    <property type="entry name" value="Ribosomal_bL25_CTC"/>
    <property type="match status" value="1"/>
</dbReference>
<dbReference type="InterPro" id="IPR020930">
    <property type="entry name" value="Ribosomal_uL5_bac-type"/>
</dbReference>
<reference evidence="9 10" key="1">
    <citation type="submission" date="2022-01" db="EMBL/GenBank/DDBJ databases">
        <title>Nocardioides sp. nov., an actinomycete isolated from mining soil.</title>
        <authorList>
            <person name="Liu L."/>
        </authorList>
    </citation>
    <scope>NUCLEOTIDE SEQUENCE [LARGE SCALE GENOMIC DNA]</scope>
    <source>
        <strain evidence="9 10">KLBMP 9356</strain>
    </source>
</reference>
<evidence type="ECO:0000256" key="2">
    <source>
        <dbReference type="ARBA" id="ARBA00022884"/>
    </source>
</evidence>
<keyword evidence="10" id="KW-1185">Reference proteome</keyword>
<protein>
    <recommendedName>
        <fullName evidence="5">Large ribosomal subunit protein bL25</fullName>
    </recommendedName>
    <alternativeName>
        <fullName evidence="5">General stress protein CTC</fullName>
    </alternativeName>
</protein>
<dbReference type="InterPro" id="IPR020057">
    <property type="entry name" value="Ribosomal_bL25_b-dom"/>
</dbReference>
<dbReference type="PANTHER" id="PTHR33284:SF1">
    <property type="entry name" value="RIBOSOMAL PROTEIN L25_GLN-TRNA SYNTHETASE, ANTI-CODON-BINDING DOMAIN-CONTAINING PROTEIN"/>
    <property type="match status" value="1"/>
</dbReference>
<feature type="region of interest" description="Disordered" evidence="6">
    <location>
        <begin position="191"/>
        <end position="234"/>
    </location>
</feature>
<dbReference type="CDD" id="cd00495">
    <property type="entry name" value="Ribosomal_L25_TL5_CTC"/>
    <property type="match status" value="1"/>
</dbReference>
<dbReference type="Gene3D" id="2.170.120.20">
    <property type="entry name" value="Ribosomal protein L25, beta domain"/>
    <property type="match status" value="1"/>
</dbReference>
<keyword evidence="2 5" id="KW-0694">RNA-binding</keyword>
<dbReference type="InterPro" id="IPR020056">
    <property type="entry name" value="Rbsml_bL25/Gln-tRNA_synth_N"/>
</dbReference>
<evidence type="ECO:0000256" key="1">
    <source>
        <dbReference type="ARBA" id="ARBA00022730"/>
    </source>
</evidence>
<keyword evidence="3 5" id="KW-0689">Ribosomal protein</keyword>
<dbReference type="InterPro" id="IPR029751">
    <property type="entry name" value="Ribosomal_L25_dom"/>
</dbReference>
<comment type="function">
    <text evidence="5">This is one of the proteins that binds to the 5S RNA in the ribosome where it forms part of the central protuberance.</text>
</comment>
<dbReference type="EMBL" id="JAKJHZ010000003">
    <property type="protein sequence ID" value="MCF6376531.1"/>
    <property type="molecule type" value="Genomic_DNA"/>
</dbReference>
<dbReference type="Pfam" id="PF14693">
    <property type="entry name" value="Ribosomal_TL5_C"/>
    <property type="match status" value="1"/>
</dbReference>
<evidence type="ECO:0000256" key="3">
    <source>
        <dbReference type="ARBA" id="ARBA00022980"/>
    </source>
</evidence>
<dbReference type="Gene3D" id="2.40.240.10">
    <property type="entry name" value="Ribosomal Protein L25, Chain P"/>
    <property type="match status" value="1"/>
</dbReference>
<name>A0ABS9H8H5_9ACTN</name>
<dbReference type="Proteomes" id="UP001201161">
    <property type="component" value="Unassembled WGS sequence"/>
</dbReference>
<dbReference type="RefSeq" id="WP_236398690.1">
    <property type="nucleotide sequence ID" value="NZ_JAKJHZ010000003.1"/>
</dbReference>
<accession>A0ABS9H8H5</accession>
<organism evidence="9 10">
    <name type="scientific">Nocardioides potassii</name>
    <dbReference type="NCBI Taxonomy" id="2911371"/>
    <lineage>
        <taxon>Bacteria</taxon>
        <taxon>Bacillati</taxon>
        <taxon>Actinomycetota</taxon>
        <taxon>Actinomycetes</taxon>
        <taxon>Propionibacteriales</taxon>
        <taxon>Nocardioidaceae</taxon>
        <taxon>Nocardioides</taxon>
    </lineage>
</organism>
<dbReference type="NCBIfam" id="NF004131">
    <property type="entry name" value="PRK05618.2-1"/>
    <property type="match status" value="1"/>
</dbReference>
<dbReference type="InterPro" id="IPR011035">
    <property type="entry name" value="Ribosomal_bL25/Gln-tRNA_synth"/>
</dbReference>
<dbReference type="NCBIfam" id="NF004612">
    <property type="entry name" value="PRK05943.1"/>
    <property type="match status" value="1"/>
</dbReference>
<feature type="domain" description="Large ribosomal subunit protein bL25 beta" evidence="8">
    <location>
        <begin position="101"/>
        <end position="179"/>
    </location>
</feature>
<dbReference type="SUPFAM" id="SSF50715">
    <property type="entry name" value="Ribosomal protein L25-like"/>
    <property type="match status" value="1"/>
</dbReference>
<dbReference type="NCBIfam" id="TIGR00731">
    <property type="entry name" value="bL25_bact_ctc"/>
    <property type="match status" value="1"/>
</dbReference>
<evidence type="ECO:0000256" key="4">
    <source>
        <dbReference type="ARBA" id="ARBA00023274"/>
    </source>
</evidence>
<comment type="similarity">
    <text evidence="5">Belongs to the bacterial ribosomal protein bL25 family. CTC subfamily.</text>
</comment>
<evidence type="ECO:0000256" key="6">
    <source>
        <dbReference type="SAM" id="MobiDB-lite"/>
    </source>
</evidence>
<comment type="subunit">
    <text evidence="5">Part of the 50S ribosomal subunit; part of the 5S rRNA/L5/L18/L25 subcomplex. Contacts the 5S rRNA. Binds to the 5S rRNA independently of L5 and L18.</text>
</comment>
<proteinExistence type="inferred from homology"/>
<keyword evidence="1 5" id="KW-0699">rRNA-binding</keyword>
<dbReference type="InterPro" id="IPR001021">
    <property type="entry name" value="Ribosomal_bL25_long"/>
</dbReference>
<keyword evidence="4 5" id="KW-0687">Ribonucleoprotein</keyword>
<feature type="domain" description="Large ribosomal subunit protein bL25 L25" evidence="7">
    <location>
        <begin position="7"/>
        <end position="93"/>
    </location>
</feature>